<dbReference type="PANTHER" id="PTHR31088:SF6">
    <property type="entry name" value="PHAGE SHOCK PROTEIN A"/>
    <property type="match status" value="1"/>
</dbReference>
<dbReference type="PANTHER" id="PTHR31088">
    <property type="entry name" value="MEMBRANE-ASSOCIATED PROTEIN VIPP1, CHLOROPLASTIC"/>
    <property type="match status" value="1"/>
</dbReference>
<feature type="region of interest" description="Disordered" evidence="5">
    <location>
        <begin position="422"/>
        <end position="456"/>
    </location>
</feature>
<dbReference type="EMBL" id="JALLPJ020001297">
    <property type="protein sequence ID" value="KAL3770945.1"/>
    <property type="molecule type" value="Genomic_DNA"/>
</dbReference>
<dbReference type="PROSITE" id="PS00700">
    <property type="entry name" value="RIBOSOMAL_L6_2"/>
    <property type="match status" value="1"/>
</dbReference>
<feature type="compositionally biased region" description="Basic and acidic residues" evidence="5">
    <location>
        <begin position="437"/>
        <end position="456"/>
    </location>
</feature>
<dbReference type="Proteomes" id="UP001530400">
    <property type="component" value="Unassembled WGS sequence"/>
</dbReference>
<dbReference type="AlphaFoldDB" id="A0ABD3N4A6"/>
<feature type="domain" description="Large ribosomal subunit protein uL6 alpha-beta" evidence="6">
    <location>
        <begin position="84"/>
        <end position="161"/>
    </location>
</feature>
<dbReference type="InterPro" id="IPR002359">
    <property type="entry name" value="Ribosomal_uL6_CS2"/>
</dbReference>
<evidence type="ECO:0000313" key="8">
    <source>
        <dbReference type="Proteomes" id="UP001530400"/>
    </source>
</evidence>
<feature type="domain" description="Large ribosomal subunit protein uL6 alpha-beta" evidence="6">
    <location>
        <begin position="3"/>
        <end position="72"/>
    </location>
</feature>
<evidence type="ECO:0000313" key="7">
    <source>
        <dbReference type="EMBL" id="KAL3770945.1"/>
    </source>
</evidence>
<accession>A0ABD3N4A6</accession>
<keyword evidence="2" id="KW-0689">Ribosomal protein</keyword>
<dbReference type="GO" id="GO:1990904">
    <property type="term" value="C:ribonucleoprotein complex"/>
    <property type="evidence" value="ECO:0007669"/>
    <property type="project" value="UniProtKB-KW"/>
</dbReference>
<protein>
    <recommendedName>
        <fullName evidence="6">Large ribosomal subunit protein uL6 alpha-beta domain-containing protein</fullName>
    </recommendedName>
</protein>
<dbReference type="InterPro" id="IPR007157">
    <property type="entry name" value="PspA_VIPP1"/>
</dbReference>
<reference evidence="7 8" key="1">
    <citation type="submission" date="2024-10" db="EMBL/GenBank/DDBJ databases">
        <title>Updated reference genomes for cyclostephanoid diatoms.</title>
        <authorList>
            <person name="Roberts W.R."/>
            <person name="Alverson A.J."/>
        </authorList>
    </citation>
    <scope>NUCLEOTIDE SEQUENCE [LARGE SCALE GENOMIC DNA]</scope>
    <source>
        <strain evidence="7 8">AJA010-31</strain>
    </source>
</reference>
<evidence type="ECO:0000256" key="3">
    <source>
        <dbReference type="ARBA" id="ARBA00023274"/>
    </source>
</evidence>
<dbReference type="InterPro" id="IPR020040">
    <property type="entry name" value="Ribosomal_uL6_a/b-dom"/>
</dbReference>
<sequence>MLVTVEVKSRHVKVTGSRGTLERDFKHINMDLRKVGDNKLRVDLWFANRKQLACVRTVCSHIDNMIVGVTRGFQYKMRFVYSHFPINVSLNGGEVEIRNFLGEKRVRKIKLLDGVKYERSADVKDEIALVGNDITKVSLTAAQIQQATNVRNKDIRKFLDGIYVSEKGPLPERDLDEDLEDNTPLDDGDSTACKLLGAFLKLPLGPFTFRLLLVLVCFDFGLGSKDPEKIMNQAVEDMQNDLVKVRQSYAEITATQRRLMKQKEQADALADDWYKRAQLALSKGEEGLAKEALTRRQQQVETSEGLQIQIDTQATAVDKLYEGIQALEAKILESKAKKEQMIARARTAQSTQKVNDMLGGITGKTSMDAFTRMEEKVEALEAAAEVSAEMGSFNGKALPGSSGSSIETQFKMLEASSSVDRELEEMKKMLGDSSSASKKDAGVDDELERLKREAGL</sequence>
<evidence type="ECO:0000256" key="4">
    <source>
        <dbReference type="ARBA" id="ARBA00043985"/>
    </source>
</evidence>
<evidence type="ECO:0000256" key="2">
    <source>
        <dbReference type="ARBA" id="ARBA00022980"/>
    </source>
</evidence>
<dbReference type="FunFam" id="3.90.930.12:FF:000004">
    <property type="entry name" value="60S ribosomal protein L9"/>
    <property type="match status" value="1"/>
</dbReference>
<proteinExistence type="inferred from homology"/>
<dbReference type="SUPFAM" id="SSF56053">
    <property type="entry name" value="Ribosomal protein L6"/>
    <property type="match status" value="2"/>
</dbReference>
<evidence type="ECO:0000256" key="1">
    <source>
        <dbReference type="ARBA" id="ARBA00009356"/>
    </source>
</evidence>
<dbReference type="Pfam" id="PF00347">
    <property type="entry name" value="Ribosomal_L6"/>
    <property type="match status" value="2"/>
</dbReference>
<dbReference type="InterPro" id="IPR036789">
    <property type="entry name" value="Ribosomal_uL6-like_a/b-dom_sf"/>
</dbReference>
<comment type="similarity">
    <text evidence="4">Belongs to the PspA/Vipp/IM30 family.</text>
</comment>
<evidence type="ECO:0000259" key="6">
    <source>
        <dbReference type="Pfam" id="PF00347"/>
    </source>
</evidence>
<name>A0ABD3N4A6_9STRA</name>
<keyword evidence="3" id="KW-0687">Ribonucleoprotein</keyword>
<dbReference type="Gene3D" id="3.90.930.12">
    <property type="entry name" value="Ribosomal protein L6, alpha-beta domain"/>
    <property type="match status" value="2"/>
</dbReference>
<organism evidence="7 8">
    <name type="scientific">Cyclotella atomus</name>
    <dbReference type="NCBI Taxonomy" id="382360"/>
    <lineage>
        <taxon>Eukaryota</taxon>
        <taxon>Sar</taxon>
        <taxon>Stramenopiles</taxon>
        <taxon>Ochrophyta</taxon>
        <taxon>Bacillariophyta</taxon>
        <taxon>Coscinodiscophyceae</taxon>
        <taxon>Thalassiosirophycidae</taxon>
        <taxon>Stephanodiscales</taxon>
        <taxon>Stephanodiscaceae</taxon>
        <taxon>Cyclotella</taxon>
    </lineage>
</organism>
<dbReference type="GO" id="GO:0005840">
    <property type="term" value="C:ribosome"/>
    <property type="evidence" value="ECO:0007669"/>
    <property type="project" value="UniProtKB-KW"/>
</dbReference>
<comment type="caution">
    <text evidence="7">The sequence shown here is derived from an EMBL/GenBank/DDBJ whole genome shotgun (WGS) entry which is preliminary data.</text>
</comment>
<keyword evidence="8" id="KW-1185">Reference proteome</keyword>
<gene>
    <name evidence="7" type="ORF">ACHAWO_002490</name>
</gene>
<comment type="similarity">
    <text evidence="1">Belongs to the universal ribosomal protein uL6 family.</text>
</comment>
<evidence type="ECO:0000256" key="5">
    <source>
        <dbReference type="SAM" id="MobiDB-lite"/>
    </source>
</evidence>
<dbReference type="FunFam" id="3.90.930.12:FF:000003">
    <property type="entry name" value="60S ribosomal protein L9"/>
    <property type="match status" value="1"/>
</dbReference>
<dbReference type="Pfam" id="PF04012">
    <property type="entry name" value="PspA_IM30"/>
    <property type="match status" value="1"/>
</dbReference>